<gene>
    <name evidence="1" type="ORF">Slati_3517400</name>
</gene>
<organism evidence="1">
    <name type="scientific">Sesamum latifolium</name>
    <dbReference type="NCBI Taxonomy" id="2727402"/>
    <lineage>
        <taxon>Eukaryota</taxon>
        <taxon>Viridiplantae</taxon>
        <taxon>Streptophyta</taxon>
        <taxon>Embryophyta</taxon>
        <taxon>Tracheophyta</taxon>
        <taxon>Spermatophyta</taxon>
        <taxon>Magnoliopsida</taxon>
        <taxon>eudicotyledons</taxon>
        <taxon>Gunneridae</taxon>
        <taxon>Pentapetalae</taxon>
        <taxon>asterids</taxon>
        <taxon>lamiids</taxon>
        <taxon>Lamiales</taxon>
        <taxon>Pedaliaceae</taxon>
        <taxon>Sesamum</taxon>
    </lineage>
</organism>
<dbReference type="EMBL" id="JACGWN010000012">
    <property type="protein sequence ID" value="KAL0416855.1"/>
    <property type="molecule type" value="Genomic_DNA"/>
</dbReference>
<protein>
    <submittedName>
        <fullName evidence="1">Uncharacterized protein</fullName>
    </submittedName>
</protein>
<reference evidence="1" key="2">
    <citation type="journal article" date="2024" name="Plant">
        <title>Genomic evolution and insights into agronomic trait innovations of Sesamum species.</title>
        <authorList>
            <person name="Miao H."/>
            <person name="Wang L."/>
            <person name="Qu L."/>
            <person name="Liu H."/>
            <person name="Sun Y."/>
            <person name="Le M."/>
            <person name="Wang Q."/>
            <person name="Wei S."/>
            <person name="Zheng Y."/>
            <person name="Lin W."/>
            <person name="Duan Y."/>
            <person name="Cao H."/>
            <person name="Xiong S."/>
            <person name="Wang X."/>
            <person name="Wei L."/>
            <person name="Li C."/>
            <person name="Ma Q."/>
            <person name="Ju M."/>
            <person name="Zhao R."/>
            <person name="Li G."/>
            <person name="Mu C."/>
            <person name="Tian Q."/>
            <person name="Mei H."/>
            <person name="Zhang T."/>
            <person name="Gao T."/>
            <person name="Zhang H."/>
        </authorList>
    </citation>
    <scope>NUCLEOTIDE SEQUENCE</scope>
    <source>
        <strain evidence="1">KEN1</strain>
    </source>
</reference>
<sequence length="146" mass="16231">MTTSFVLPGKPPTLPMVQPSSSAAINSVAPPPRGMFIGNVPLYASHIHSESVDNIVVGFHNSSRKSLLFVPPSIQNSEIIVRPSLETIKEGSRRWECTAVGYFLGKKPYFHHINEFVRSVWPAAKAVNSTSNEFYFFQFKTTTAME</sequence>
<comment type="caution">
    <text evidence="1">The sequence shown here is derived from an EMBL/GenBank/DDBJ whole genome shotgun (WGS) entry which is preliminary data.</text>
</comment>
<accession>A0AAW2UIW8</accession>
<reference evidence="1" key="1">
    <citation type="submission" date="2020-06" db="EMBL/GenBank/DDBJ databases">
        <authorList>
            <person name="Li T."/>
            <person name="Hu X."/>
            <person name="Zhang T."/>
            <person name="Song X."/>
            <person name="Zhang H."/>
            <person name="Dai N."/>
            <person name="Sheng W."/>
            <person name="Hou X."/>
            <person name="Wei L."/>
        </authorList>
    </citation>
    <scope>NUCLEOTIDE SEQUENCE</scope>
    <source>
        <strain evidence="1">KEN1</strain>
        <tissue evidence="1">Leaf</tissue>
    </source>
</reference>
<proteinExistence type="predicted"/>
<name>A0AAW2UIW8_9LAMI</name>
<evidence type="ECO:0000313" key="1">
    <source>
        <dbReference type="EMBL" id="KAL0416855.1"/>
    </source>
</evidence>
<dbReference type="AlphaFoldDB" id="A0AAW2UIW8"/>